<evidence type="ECO:0000313" key="1">
    <source>
        <dbReference type="EMBL" id="KAF8870580.1"/>
    </source>
</evidence>
<reference evidence="1" key="1">
    <citation type="submission" date="2020-11" db="EMBL/GenBank/DDBJ databases">
        <authorList>
            <consortium name="DOE Joint Genome Institute"/>
            <person name="Ahrendt S."/>
            <person name="Riley R."/>
            <person name="Andreopoulos W."/>
            <person name="LaButti K."/>
            <person name="Pangilinan J."/>
            <person name="Ruiz-duenas F.J."/>
            <person name="Barrasa J.M."/>
            <person name="Sanchez-Garcia M."/>
            <person name="Camarero S."/>
            <person name="Miyauchi S."/>
            <person name="Serrano A."/>
            <person name="Linde D."/>
            <person name="Babiker R."/>
            <person name="Drula E."/>
            <person name="Ayuso-Fernandez I."/>
            <person name="Pacheco R."/>
            <person name="Padilla G."/>
            <person name="Ferreira P."/>
            <person name="Barriuso J."/>
            <person name="Kellner H."/>
            <person name="Castanera R."/>
            <person name="Alfaro M."/>
            <person name="Ramirez L."/>
            <person name="Pisabarro A.G."/>
            <person name="Kuo A."/>
            <person name="Tritt A."/>
            <person name="Lipzen A."/>
            <person name="He G."/>
            <person name="Yan M."/>
            <person name="Ng V."/>
            <person name="Cullen D."/>
            <person name="Martin F."/>
            <person name="Rosso M.-N."/>
            <person name="Henrissat B."/>
            <person name="Hibbett D."/>
            <person name="Martinez A.T."/>
            <person name="Grigoriev I.V."/>
        </authorList>
    </citation>
    <scope>NUCLEOTIDE SEQUENCE</scope>
    <source>
        <strain evidence="1">AH 44721</strain>
    </source>
</reference>
<accession>A0A9P5TEP7</accession>
<dbReference type="Gene3D" id="3.90.640.10">
    <property type="entry name" value="Actin, Chain A, domain 4"/>
    <property type="match status" value="1"/>
</dbReference>
<proteinExistence type="predicted"/>
<dbReference type="OrthoDB" id="2963168at2759"/>
<dbReference type="PANTHER" id="PTHR14187">
    <property type="entry name" value="ALPHA KINASE/ELONGATION FACTOR 2 KINASE"/>
    <property type="match status" value="1"/>
</dbReference>
<sequence>MTSIPPYSGPRRRLVLAFDVGTTVSGTSYSILVPGAVPEIRGVTRYPAHEYISGASKIPTVIYYDNKGNIHAVGAEAMREGIADEAEEDGWTKVERFTLHLHPKTQSAVAHTTQEIPPLPEGKTVLEVFADFLRYLHKCARSYIEDTHANGVDLWKSVQDNVHYVLTYRNAWGAGHRSLLRKIAVMAGLIPNSESGQNRLFLISEGEANLHFCIANANIAQLRSRNGVVVVDAGKDTVDVSAYKYVGGGTGCCVELTAPQSGHFRASISVLNNARTYFENLLNDSRWADDVPHILRCFEKTTMLRFRSADEFQYVKFGSTRDKNPKYNIRFGQLQLSGTDVASFFEPYVQCIIEAVGEHFADNSTSILDPGEIPEIRGVTRFPAQEHVGGDSKIPTVIYYDKEGNVRAVGAEAMRDGIEDEAEDGEWTKAEWFKLHLRPKTQSAAHITQKIPPLPQGKAAIEVFADFLRYLHKCARTYIEETHANGVDLLKSLEPRTYFVLTHPNGWEGGQQSLMRKAAVMAGLIPDTQSGQERLSFVTEGEASLHYCIQSGLTNEAMKSGKGVLIVDAGGGTIDISAYRQTSQDAKSFEEMAPPQCHFQGSIFVTNNANTYLGDLLKDSRFIGDVPYITRCFDRTTKLRFRSADEAQYIKFGTLKDRDPKLNIRSGQLKLNGTDVASFFEPSVQCVIKSIEEQNEASRTPIASVFLVGGFAASDWLYTKLKDTFSSQGLDVSRPDGHTNKAVAEGAVSFYIDRFVGSRVSKLSYGIEIATTFRPFDPEHQARSYSTYEDLSGRTLITGVFDVILPKGTKVAETAEFRHTFYSESRDVESLKNLNVEIKCYRGRSLMISNWFMDKDPTRFSTLCQVIANTTGYSFSPKASRRLGQGYYYDIEFDIILSLGLTELKAQIAWKENGVERRQGYLLLDFFYALIMFNPIGAQRKWCMTPTSRSKTDEIPLYPAQEHVGGDSKIPTIIYYDKEGNVRAVGAEAMREGIEDEAEDGEWTKAEWFKLHLRPKTQSAAHITQKIPPLPQGKAAIEVFADFLRYLHKCARTYIEETHANGADLLKSLESRTYFVLTHPNGWEGGQQSLMRKAAVMAGLIPDTQSGQERLSFVTEGEASLHYCIQSGLTNEAMKSGKGVLIVDAGGGTIDISAYKQTSQQVKSFEEMAPPQCHFQGSIFVTSNAKVYLENLLRDSRFIGDVPYITKCFDKTTKLRFRNTDEAQYIKFGTLRDKEPKLNIRSGQLKLTGTDVASFFEPSVQCMIQSIEEQSAASNTPIGSVFLVGGFAASDWLFTKLKDTFSPRGLYVSRPDGHTNKAVAEGAVSFYIDHFVGARVSKLSYGVPASIPFQPSNPEHLVRSYNKYESLSGKTMITGLFSAILPKGTKVAENEEFRHSFHRQGHDAESLSSVTVGIMCYRGQNYSQRIANWFMDEDQSKFSVLCHVTGNMSGYSFSPKTSRRRQRYYEIRFDIILSLGLTELKAQVAWIEDGVEKRSPAEVVYDPDVEIRD</sequence>
<dbReference type="SUPFAM" id="SSF53067">
    <property type="entry name" value="Actin-like ATPase domain"/>
    <property type="match status" value="6"/>
</dbReference>
<gene>
    <name evidence="1" type="ORF">CPB84DRAFT_1968042</name>
</gene>
<keyword evidence="2" id="KW-1185">Reference proteome</keyword>
<dbReference type="Proteomes" id="UP000724874">
    <property type="component" value="Unassembled WGS sequence"/>
</dbReference>
<dbReference type="PANTHER" id="PTHR14187:SF5">
    <property type="entry name" value="HEAT SHOCK 70 KDA PROTEIN 12A"/>
    <property type="match status" value="1"/>
</dbReference>
<dbReference type="EMBL" id="JADNYJ010000346">
    <property type="protein sequence ID" value="KAF8870580.1"/>
    <property type="molecule type" value="Genomic_DNA"/>
</dbReference>
<dbReference type="InterPro" id="IPR043129">
    <property type="entry name" value="ATPase_NBD"/>
</dbReference>
<name>A0A9P5TEP7_GYMJU</name>
<dbReference type="Gene3D" id="3.30.420.40">
    <property type="match status" value="4"/>
</dbReference>
<organism evidence="1 2">
    <name type="scientific">Gymnopilus junonius</name>
    <name type="common">Spectacular rustgill mushroom</name>
    <name type="synonym">Gymnopilus spectabilis subsp. junonius</name>
    <dbReference type="NCBI Taxonomy" id="109634"/>
    <lineage>
        <taxon>Eukaryota</taxon>
        <taxon>Fungi</taxon>
        <taxon>Dikarya</taxon>
        <taxon>Basidiomycota</taxon>
        <taxon>Agaricomycotina</taxon>
        <taxon>Agaricomycetes</taxon>
        <taxon>Agaricomycetidae</taxon>
        <taxon>Agaricales</taxon>
        <taxon>Agaricineae</taxon>
        <taxon>Hymenogastraceae</taxon>
        <taxon>Gymnopilus</taxon>
    </lineage>
</organism>
<protein>
    <submittedName>
        <fullName evidence="1">Uncharacterized protein</fullName>
    </submittedName>
</protein>
<comment type="caution">
    <text evidence="1">The sequence shown here is derived from an EMBL/GenBank/DDBJ whole genome shotgun (WGS) entry which is preliminary data.</text>
</comment>
<dbReference type="CDD" id="cd10170">
    <property type="entry name" value="ASKHA_NBD_HSP70"/>
    <property type="match status" value="3"/>
</dbReference>
<evidence type="ECO:0000313" key="2">
    <source>
        <dbReference type="Proteomes" id="UP000724874"/>
    </source>
</evidence>